<dbReference type="GO" id="GO:0032998">
    <property type="term" value="C:Fc-epsilon receptor I complex"/>
    <property type="evidence" value="ECO:0007669"/>
    <property type="project" value="InterPro"/>
</dbReference>
<keyword evidence="5" id="KW-1015">Disulfide bond</keyword>
<keyword evidence="3" id="KW-0597">Phosphoprotein</keyword>
<dbReference type="GeneID" id="115026056"/>
<dbReference type="InterPro" id="IPR042340">
    <property type="entry name" value="FCER1G"/>
</dbReference>
<keyword evidence="9" id="KW-0732">Signal</keyword>
<gene>
    <name evidence="11" type="primary">LOC115026056</name>
</gene>
<organism evidence="10 11">
    <name type="scientific">Cottoperca gobio</name>
    <name type="common">Frogmouth</name>
    <name type="synonym">Aphritis gobio</name>
    <dbReference type="NCBI Taxonomy" id="56716"/>
    <lineage>
        <taxon>Eukaryota</taxon>
        <taxon>Metazoa</taxon>
        <taxon>Chordata</taxon>
        <taxon>Craniata</taxon>
        <taxon>Vertebrata</taxon>
        <taxon>Euteleostomi</taxon>
        <taxon>Actinopterygii</taxon>
        <taxon>Neopterygii</taxon>
        <taxon>Teleostei</taxon>
        <taxon>Neoteleostei</taxon>
        <taxon>Acanthomorphata</taxon>
        <taxon>Eupercaria</taxon>
        <taxon>Perciformes</taxon>
        <taxon>Notothenioidei</taxon>
        <taxon>Bovichtidae</taxon>
        <taxon>Cottoperca</taxon>
    </lineage>
</organism>
<feature type="region of interest" description="Disordered" evidence="7">
    <location>
        <begin position="69"/>
        <end position="125"/>
    </location>
</feature>
<comment type="subcellular location">
    <subcellularLocation>
        <location evidence="1">Cell membrane</location>
        <topology evidence="1">Single-pass type I membrane protein</topology>
    </subcellularLocation>
</comment>
<evidence type="ECO:0000256" key="2">
    <source>
        <dbReference type="ARBA" id="ARBA00022475"/>
    </source>
</evidence>
<dbReference type="RefSeq" id="XP_029314496.1">
    <property type="nucleotide sequence ID" value="XM_029458636.1"/>
</dbReference>
<keyword evidence="10" id="KW-1185">Reference proteome</keyword>
<evidence type="ECO:0000313" key="11">
    <source>
        <dbReference type="RefSeq" id="XP_029314496.1"/>
    </source>
</evidence>
<evidence type="ECO:0000256" key="7">
    <source>
        <dbReference type="SAM" id="MobiDB-lite"/>
    </source>
</evidence>
<keyword evidence="2" id="KW-1003">Cell membrane</keyword>
<evidence type="ECO:0000256" key="5">
    <source>
        <dbReference type="ARBA" id="ARBA00023157"/>
    </source>
</evidence>
<evidence type="ECO:0000256" key="1">
    <source>
        <dbReference type="ARBA" id="ARBA00004251"/>
    </source>
</evidence>
<keyword evidence="4" id="KW-0391">Immunity</keyword>
<dbReference type="Pfam" id="PF11628">
    <property type="entry name" value="TCR_zetazeta"/>
    <property type="match status" value="1"/>
</dbReference>
<accession>A0A6J2RVZ2</accession>
<dbReference type="GO" id="GO:0019767">
    <property type="term" value="F:IgE receptor activity"/>
    <property type="evidence" value="ECO:0007669"/>
    <property type="project" value="InterPro"/>
</dbReference>
<name>A0A6J2RVZ2_COTGO</name>
<feature type="transmembrane region" description="Helical" evidence="8">
    <location>
        <begin position="27"/>
        <end position="47"/>
    </location>
</feature>
<keyword evidence="8" id="KW-0472">Membrane</keyword>
<feature type="chain" id="PRO_5026774390" evidence="9">
    <location>
        <begin position="19"/>
        <end position="125"/>
    </location>
</feature>
<sequence>MDAAGVFVLLVFLPVSSAEMFFTEPVICYFLDAFLIVYCIGATALFFREKFSFLAAAAGEPKEECIYQELDRPTDSDPYQVLQPAKRKAKAGKKKKSGSPPAVQDKDPYESLLSNGSSPPAPSPH</sequence>
<evidence type="ECO:0000256" key="4">
    <source>
        <dbReference type="ARBA" id="ARBA00022859"/>
    </source>
</evidence>
<proteinExistence type="predicted"/>
<keyword evidence="8" id="KW-0812">Transmembrane</keyword>
<dbReference type="PANTHER" id="PTHR16803">
    <property type="entry name" value="HIGH AFFINITY IMMUNOGLOBULIN EPSILON RECEPTOR GAMMA-SUBUNIT"/>
    <property type="match status" value="1"/>
</dbReference>
<dbReference type="GO" id="GO:0002376">
    <property type="term" value="P:immune system process"/>
    <property type="evidence" value="ECO:0007669"/>
    <property type="project" value="UniProtKB-KW"/>
</dbReference>
<evidence type="ECO:0000256" key="3">
    <source>
        <dbReference type="ARBA" id="ARBA00022553"/>
    </source>
</evidence>
<evidence type="ECO:0000256" key="9">
    <source>
        <dbReference type="SAM" id="SignalP"/>
    </source>
</evidence>
<protein>
    <submittedName>
        <fullName evidence="11">T-cell surface glycoprotein CD3 zeta chain-like</fullName>
    </submittedName>
</protein>
<dbReference type="OrthoDB" id="9941225at2759"/>
<keyword evidence="8" id="KW-1133">Transmembrane helix</keyword>
<keyword evidence="6" id="KW-0675">Receptor</keyword>
<dbReference type="PANTHER" id="PTHR16803:SF0">
    <property type="entry name" value="HIGH AFFINITY IMMUNOGLOBULIN EPSILON RECEPTOR SUBUNIT GAMMA"/>
    <property type="match status" value="1"/>
</dbReference>
<reference evidence="11" key="1">
    <citation type="submission" date="2025-08" db="UniProtKB">
        <authorList>
            <consortium name="RefSeq"/>
        </authorList>
    </citation>
    <scope>IDENTIFICATION</scope>
</reference>
<dbReference type="KEGG" id="cgob:115026056"/>
<dbReference type="InterPro" id="IPR021663">
    <property type="entry name" value="CD3_zeta/IgE_Fc_rcpt_gamma"/>
</dbReference>
<feature type="signal peptide" evidence="9">
    <location>
        <begin position="1"/>
        <end position="18"/>
    </location>
</feature>
<evidence type="ECO:0000256" key="6">
    <source>
        <dbReference type="ARBA" id="ARBA00023170"/>
    </source>
</evidence>
<dbReference type="AlphaFoldDB" id="A0A6J2RVZ2"/>
<dbReference type="Proteomes" id="UP000504630">
    <property type="component" value="Chromosome 21"/>
</dbReference>
<dbReference type="InParanoid" id="A0A6J2RVZ2"/>
<evidence type="ECO:0000256" key="8">
    <source>
        <dbReference type="SAM" id="Phobius"/>
    </source>
</evidence>
<feature type="compositionally biased region" description="Basic residues" evidence="7">
    <location>
        <begin position="85"/>
        <end position="97"/>
    </location>
</feature>
<evidence type="ECO:0000313" key="10">
    <source>
        <dbReference type="Proteomes" id="UP000504630"/>
    </source>
</evidence>